<proteinExistence type="predicted"/>
<dbReference type="InterPro" id="IPR026341">
    <property type="entry name" value="T9SS_type_B"/>
</dbReference>
<dbReference type="EMBL" id="NBWU01000002">
    <property type="protein sequence ID" value="PCE64816.1"/>
    <property type="molecule type" value="Genomic_DNA"/>
</dbReference>
<keyword evidence="2" id="KW-1185">Reference proteome</keyword>
<gene>
    <name evidence="1" type="ORF">B7P33_06505</name>
</gene>
<comment type="caution">
    <text evidence="1">The sequence shown here is derived from an EMBL/GenBank/DDBJ whole genome shotgun (WGS) entry which is preliminary data.</text>
</comment>
<name>A0A2A4GA02_9FLAO</name>
<evidence type="ECO:0000313" key="1">
    <source>
        <dbReference type="EMBL" id="PCE64816.1"/>
    </source>
</evidence>
<accession>A0A2A4GA02</accession>
<dbReference type="NCBIfam" id="TIGR04131">
    <property type="entry name" value="Bac_Flav_CTERM"/>
    <property type="match status" value="1"/>
</dbReference>
<dbReference type="Pfam" id="PF13573">
    <property type="entry name" value="SprB"/>
    <property type="match status" value="5"/>
</dbReference>
<organism evidence="1 2">
    <name type="scientific">Sediminicola luteus</name>
    <dbReference type="NCBI Taxonomy" id="319238"/>
    <lineage>
        <taxon>Bacteria</taxon>
        <taxon>Pseudomonadati</taxon>
        <taxon>Bacteroidota</taxon>
        <taxon>Flavobacteriia</taxon>
        <taxon>Flavobacteriales</taxon>
        <taxon>Flavobacteriaceae</taxon>
        <taxon>Sediminicola</taxon>
    </lineage>
</organism>
<reference evidence="1 2" key="1">
    <citation type="submission" date="2017-04" db="EMBL/GenBank/DDBJ databases">
        <title>A new member of the family Flavobacteriaceae isolated from ascidians.</title>
        <authorList>
            <person name="Chen L."/>
        </authorList>
    </citation>
    <scope>NUCLEOTIDE SEQUENCE [LARGE SCALE GENOMIC DNA]</scope>
    <source>
        <strain evidence="1 2">HQA918</strain>
    </source>
</reference>
<dbReference type="RefSeq" id="WP_097440095.1">
    <property type="nucleotide sequence ID" value="NZ_KZ300476.1"/>
</dbReference>
<dbReference type="InterPro" id="IPR025667">
    <property type="entry name" value="SprB_repeat"/>
</dbReference>
<evidence type="ECO:0000313" key="2">
    <source>
        <dbReference type="Proteomes" id="UP000219559"/>
    </source>
</evidence>
<sequence>MLPKKLQRFAYAVVLMLLFVIGTTSLANTNMDLSTWVERTIYRITESKERLPQSKIQSETSLLSQKAELSLAEAAPMFSTIVTNADEVVACSNDGSTIARFNLCGNSDDRPISLSGSYSSYEWQVYNPSGSCNADINADCADGNNSCWSTVSTAANFNIDASSVSASNGAEFRVRVNGGAYYYIKVKKSTITQTFVKRDFICGVDGRIQITNLSSAYEYAIDSGSGFGAWQSSAIFDGLAPGTYVVKARLQNTPNTCEYPYDPIVIEQLDIDIDVTFTDAACYGETGSITVNVNNVPGPYKYTLLDASGVPQEFTTFIPNNPYTFAAVGFGTYSVRVETQQCTGDPANGIPAPTQSVDTGGNPIVIGDGITALSASTEVNNSLSADPTCGANDVDIIVRTSGGAAPYTYTVSDGGNSGGSYTTQNLYNVTTAGTYDFTITDANGCTITTRAVVQELTPPDVTVNGTNGSCSSGATLNIAIVDAKGYNLSFRATPADAWSNSPVLSVSDGTYNSIQVRYQQGAFDCIYTIPTTVTVTNVGAITGNAVKNQDRVCNGTGGVDGGEIEFVGPFSGGSGSGYEFSIDGVNFSSQQVYSNLSAGTYNPVIRDSGGCSLPITPITIDDVDPPTAISFAQANISCAAGTSDVQLTVTANAAITQYEVISPVSINNGASDTFVGLSTNTSYEFRVTDANGCQLTGFFTPAVISSIRARVRSGADTRVCTGATDGGGAFIIDGFANTYSYEINPGGITGGPQNNAEVVLPASGAGTYTITVTDTDSGCTDTASITIEEPAAPIALNGNVRDMSCANGNLGRVVANASGGWGGYRYTLTRPDGSTVGPKSGRTFGNLSQAGAYTLQVDDIEGCSATFNFSLTPLNAPSIGLDAAASDFCYVPGTGATIGVTATAGSAPAASFQYRVNGGTLQASPVFTGLAPGNYNIEVVDGNNCTDVVNVTVNPQLRVVTRVDAEIPCGGADGSIRVSASGGYLTGASKTYEVSSDNGATFGAPVAMTTNSFLYDTNVDGTYVFRITDNQGCTAVSNPLVLDPPANINPATATALSGSCSDLNNGTVTITPDATSGLPPYEISFNGGAFSSQTVYSGLTEGTTYSYTVRDARGCLTVPQNITVPLDGTPPDATVAPVAATCASGTVEGGIDVTGVTDGTADFTFIVRDASGVEVARSGPTSTFPVNFTGLAPGDYTVTTLDVNGCRDEDTVTITQTTVDVVPDPVPAPVCGPAGFSNTVEIVGGVGPFLIRLANDPNPPVSPNLTPVRHTFNNLQFGVAYTVEVTDTATGCVYLDEIPPINGPSPLDVTAVSTPGACDANRFGEIVYTVTGFNAGVDNLEISIIDNDTGTVTLVETVTPGADPYVNTYGALSGDYQILVNNLTDSCTDATGVVIDENLPAIDIIAEQPANCNADGQITVQGSGGSGGPYTFAFGSAGFTPDYTGTSTPADPSDDFGNQTTFVAPAGTYSVFVRDAAGCTSFAIATIISQDPPLPAPSILVDNQCDITAAIFQITVSTPASINTPRFTLGGVTQFGVLNGGGTAYEAHFTVNSPGSYPVHLEDANGCTSTGTAEVYEFLSASGGFTTQPSCNVNDGEIQISTTGGSGDFTFDLRDGATSMVIASNNTGVFTGYAPGDYEVLVTDNIVVDITGNCTFLVDGITLDAAVPPVIDTVNIQQISCNGANDGSIDVLLQAGTDVDAPVDYRLLNFDSRALISNNAGGSFPNLGPGRYDIEVVTARNCTVVYGLIEIIDPPAFAISAAAPDFACEPGANRYSSTIVTVTVDPGNPGTAVGGYQYSITGFENYQTANTFEIVDNGATQNITVYAIDGNGCQTTFSLPPLNPPTDVVPSLSLLSALTCAAPERVRVDVVGTTNFRVSAASGPAAVTPVNSGGSTFVTVELPVAGGYLLEVEDLTGGCIYPLPLHTVIDPISPTVVITEANPVRCAVPGNDGALFIEVTDYVGVYNYEVFQMDNLGNRVLPRVTSGSFDTANFPDVSGDPARITGLTGGNFIVDITTVVDPQCPATSNVTTVRAPNGALVPDAVAIGNVSCNNNTGVIAASLTGGWDLIPYEYRLLDGSGTEVRPWGNSERFENLSSGDYIVEYRDVEGCTINFNITLDAVPPIAVGIREPQALVCPGGNNAILEAYDPATGDAVTATPGASGGVTGAGYKYQLIYLGSNDVTDELSRSGLQDGPTFEGAANTGYISAGWYAIEVSSSYGCIGVSPPYYVDPPPAVIPNLVQVQAPGCGGLGQMRLSVENPEAGFEYEYRMVHPTPAATFTSMGVGNSSVLIDGGPNFYQFDIRKVNAANTCDVVTSNGLTLIDAQNLDLLVNSPDDISCASEIDGRIESFASGGIGSNQYFLYRGDPGDPFSPNATATLIMGPQDFGTFEGLDQADDYYVAVTSGSTCFDVDGPWEIVRPEPIVFNATPTPVGCDGEANGTITIEVTDGGEGLIQFAISPNFNDFFSDPDTPGTYVFEELEGGTYEILIQDEQGCSEKTFVTIEEPDELVISDVNTTPEICLGESNGSAQVIVQGGTPFEDPVTGATYYETMFIGPDSDGTETYERNDTLAFDMLQGGETYVLFVRDAQGCEANVSIPIDIGVNLAAEAQIDYGCEGIFPYSTTVIEMSDNSVGGLLFSLDVDDVAVATEQSTFGDLAAGEHTVYIYHPNGCNNSVSFTMEAYEPLVLEVEKTGPNEMTATASGGYGEYQFYFNGEYQGDNNVFNLNYDADVLISVIDAMGCQTQVMFPFDFDGKMEIPKFFTPDGDGLNDLWYVTNREMFPSIEVIIYDRYGRVVAHLDQVKKWDGTYEGKELPTGDYWYEVNANDREKQHYIGHFTLYR</sequence>
<protein>
    <submittedName>
        <fullName evidence="1">Transporter</fullName>
    </submittedName>
</protein>
<dbReference type="Proteomes" id="UP000219559">
    <property type="component" value="Unassembled WGS sequence"/>
</dbReference>
<dbReference type="OrthoDB" id="607469at2"/>
<dbReference type="Pfam" id="PF13585">
    <property type="entry name" value="CHU_C"/>
    <property type="match status" value="1"/>
</dbReference>